<proteinExistence type="predicted"/>
<keyword evidence="1" id="KW-0472">Membrane</keyword>
<dbReference type="EMBL" id="SIHI01000007">
    <property type="protein sequence ID" value="TWT52202.1"/>
    <property type="molecule type" value="Genomic_DNA"/>
</dbReference>
<dbReference type="AlphaFoldDB" id="A0A5C5WQX6"/>
<keyword evidence="1" id="KW-1133">Transmembrane helix</keyword>
<sequence>MYSLMIMALVVAFVALLCGGLGSLFAQDAGPGERILMALMTSATAFVATLILGLRDLIRFRRDSRRTQQHLLERPDFFEAEFRSEADVDPELMKVVREAIAQFFDVPVSKIRPTDNFETDLHIDPTEVNFQHFVIRTVADDHRFHDEVIEVNFANAHTVEDLVIWLQDFIRDED</sequence>
<comment type="caution">
    <text evidence="2">The sequence shown here is derived from an EMBL/GenBank/DDBJ whole genome shotgun (WGS) entry which is preliminary data.</text>
</comment>
<organism evidence="2 3">
    <name type="scientific">Thalassoglobus neptunius</name>
    <dbReference type="NCBI Taxonomy" id="1938619"/>
    <lineage>
        <taxon>Bacteria</taxon>
        <taxon>Pseudomonadati</taxon>
        <taxon>Planctomycetota</taxon>
        <taxon>Planctomycetia</taxon>
        <taxon>Planctomycetales</taxon>
        <taxon>Planctomycetaceae</taxon>
        <taxon>Thalassoglobus</taxon>
    </lineage>
</organism>
<evidence type="ECO:0000313" key="2">
    <source>
        <dbReference type="EMBL" id="TWT52202.1"/>
    </source>
</evidence>
<dbReference type="OrthoDB" id="285220at2"/>
<reference evidence="2 3" key="1">
    <citation type="submission" date="2019-02" db="EMBL/GenBank/DDBJ databases">
        <title>Deep-cultivation of Planctomycetes and their phenomic and genomic characterization uncovers novel biology.</title>
        <authorList>
            <person name="Wiegand S."/>
            <person name="Jogler M."/>
            <person name="Boedeker C."/>
            <person name="Pinto D."/>
            <person name="Vollmers J."/>
            <person name="Rivas-Marin E."/>
            <person name="Kohn T."/>
            <person name="Peeters S.H."/>
            <person name="Heuer A."/>
            <person name="Rast P."/>
            <person name="Oberbeckmann S."/>
            <person name="Bunk B."/>
            <person name="Jeske O."/>
            <person name="Meyerdierks A."/>
            <person name="Storesund J.E."/>
            <person name="Kallscheuer N."/>
            <person name="Luecker S."/>
            <person name="Lage O.M."/>
            <person name="Pohl T."/>
            <person name="Merkel B.J."/>
            <person name="Hornburger P."/>
            <person name="Mueller R.-W."/>
            <person name="Bruemmer F."/>
            <person name="Labrenz M."/>
            <person name="Spormann A.M."/>
            <person name="Op Den Camp H."/>
            <person name="Overmann J."/>
            <person name="Amann R."/>
            <person name="Jetten M.S.M."/>
            <person name="Mascher T."/>
            <person name="Medema M.H."/>
            <person name="Devos D.P."/>
            <person name="Kaster A.-K."/>
            <person name="Ovreas L."/>
            <person name="Rohde M."/>
            <person name="Galperin M.Y."/>
            <person name="Jogler C."/>
        </authorList>
    </citation>
    <scope>NUCLEOTIDE SEQUENCE [LARGE SCALE GENOMIC DNA]</scope>
    <source>
        <strain evidence="2 3">KOR42</strain>
    </source>
</reference>
<feature type="transmembrane region" description="Helical" evidence="1">
    <location>
        <begin position="36"/>
        <end position="58"/>
    </location>
</feature>
<gene>
    <name evidence="2" type="ORF">KOR42_30700</name>
</gene>
<dbReference type="RefSeq" id="WP_146510562.1">
    <property type="nucleotide sequence ID" value="NZ_SIHI01000007.1"/>
</dbReference>
<evidence type="ECO:0000313" key="3">
    <source>
        <dbReference type="Proteomes" id="UP000317243"/>
    </source>
</evidence>
<name>A0A5C5WQX6_9PLAN</name>
<protein>
    <submittedName>
        <fullName evidence="2">Uncharacterized protein</fullName>
    </submittedName>
</protein>
<evidence type="ECO:0000256" key="1">
    <source>
        <dbReference type="SAM" id="Phobius"/>
    </source>
</evidence>
<keyword evidence="1" id="KW-0812">Transmembrane</keyword>
<dbReference type="Proteomes" id="UP000317243">
    <property type="component" value="Unassembled WGS sequence"/>
</dbReference>
<keyword evidence="3" id="KW-1185">Reference proteome</keyword>
<accession>A0A5C5WQX6</accession>